<dbReference type="Pfam" id="PF01565">
    <property type="entry name" value="FAD_binding_4"/>
    <property type="match status" value="1"/>
</dbReference>
<comment type="cofactor">
    <cofactor evidence="1">
        <name>FAD</name>
        <dbReference type="ChEBI" id="CHEBI:57692"/>
    </cofactor>
</comment>
<reference evidence="6" key="1">
    <citation type="submission" date="2020-07" db="EMBL/GenBank/DDBJ databases">
        <title>Huge and variable diversity of episymbiotic CPR bacteria and DPANN archaea in groundwater ecosystems.</title>
        <authorList>
            <person name="He C.Y."/>
            <person name="Keren R."/>
            <person name="Whittaker M."/>
            <person name="Farag I.F."/>
            <person name="Doudna J."/>
            <person name="Cate J.H.D."/>
            <person name="Banfield J.F."/>
        </authorList>
    </citation>
    <scope>NUCLEOTIDE SEQUENCE</scope>
    <source>
        <strain evidence="6">NC_groundwater_763_Ag_S-0.2um_68_21</strain>
    </source>
</reference>
<sequence>MAASLDAFARAVEADTGDPSLLSGDGTGMYVLGGRMPFLVARPASHEAVLSVLARASEGSLGVVPWGGGTSRRAGYPPERYDVALSTERLSAAVDFLCDDLTAVVQPGMTIESLNRLTRPEGQTAGLDPANPGKATVGGTVFAERSGPQRVRWGRARDRVMRLKVALPDGSSHTYGALVVKNVTGYDMNRLLAGSWGTLAVATELAIRLYKAPERSGARAAGFGTAGEAFRAARRLMALPLHPLWVEVLDAGRIEALGERYFLPGPWCLAAAFGDFEEGLAEALRRFEDLLGREGGRELARLDEEETARLGAALADQPGGDFAREESLAVRASGRADQLPRFARAAEEAAGKGGFRRAVAAHAGSGVLRAWLAPRERGVEPRAAWDAFASLCRAGADPAAGRFVHVRLDGGPTSLREQIPVWGEDALDPAALVLMRRLKREYDPTRTLSPGRFVGRL</sequence>
<evidence type="ECO:0000256" key="4">
    <source>
        <dbReference type="ARBA" id="ARBA00023002"/>
    </source>
</evidence>
<dbReference type="InterPro" id="IPR016164">
    <property type="entry name" value="FAD-linked_Oxase-like_C"/>
</dbReference>
<evidence type="ECO:0000313" key="7">
    <source>
        <dbReference type="Proteomes" id="UP000782312"/>
    </source>
</evidence>
<dbReference type="Proteomes" id="UP000782312">
    <property type="component" value="Unassembled WGS sequence"/>
</dbReference>
<dbReference type="InterPro" id="IPR016169">
    <property type="entry name" value="FAD-bd_PCMH_sub2"/>
</dbReference>
<keyword evidence="4" id="KW-0560">Oxidoreductase</keyword>
<dbReference type="Gene3D" id="3.30.465.10">
    <property type="match status" value="1"/>
</dbReference>
<evidence type="ECO:0000256" key="1">
    <source>
        <dbReference type="ARBA" id="ARBA00001974"/>
    </source>
</evidence>
<evidence type="ECO:0000256" key="2">
    <source>
        <dbReference type="ARBA" id="ARBA00022630"/>
    </source>
</evidence>
<dbReference type="PROSITE" id="PS51387">
    <property type="entry name" value="FAD_PCMH"/>
    <property type="match status" value="1"/>
</dbReference>
<protein>
    <submittedName>
        <fullName evidence="6">FAD-binding oxidoreductase</fullName>
    </submittedName>
</protein>
<gene>
    <name evidence="6" type="ORF">HYZ11_14170</name>
</gene>
<keyword evidence="2" id="KW-0285">Flavoprotein</keyword>
<evidence type="ECO:0000313" key="6">
    <source>
        <dbReference type="EMBL" id="MBI3128746.1"/>
    </source>
</evidence>
<dbReference type="PANTHER" id="PTHR11748">
    <property type="entry name" value="D-LACTATE DEHYDROGENASE"/>
    <property type="match status" value="1"/>
</dbReference>
<comment type="caution">
    <text evidence="6">The sequence shown here is derived from an EMBL/GenBank/DDBJ whole genome shotgun (WGS) entry which is preliminary data.</text>
</comment>
<keyword evidence="3" id="KW-0274">FAD</keyword>
<organism evidence="6 7">
    <name type="scientific">Tectimicrobiota bacterium</name>
    <dbReference type="NCBI Taxonomy" id="2528274"/>
    <lineage>
        <taxon>Bacteria</taxon>
        <taxon>Pseudomonadati</taxon>
        <taxon>Nitrospinota/Tectimicrobiota group</taxon>
        <taxon>Candidatus Tectimicrobiota</taxon>
    </lineage>
</organism>
<dbReference type="GO" id="GO:0071949">
    <property type="term" value="F:FAD binding"/>
    <property type="evidence" value="ECO:0007669"/>
    <property type="project" value="InterPro"/>
</dbReference>
<dbReference type="SUPFAM" id="SSF56176">
    <property type="entry name" value="FAD-binding/transporter-associated domain-like"/>
    <property type="match status" value="1"/>
</dbReference>
<dbReference type="Pfam" id="PF02913">
    <property type="entry name" value="FAD-oxidase_C"/>
    <property type="match status" value="2"/>
</dbReference>
<dbReference type="PANTHER" id="PTHR11748:SF103">
    <property type="entry name" value="GLYCOLATE OXIDASE SUBUNIT GLCE"/>
    <property type="match status" value="1"/>
</dbReference>
<accession>A0A932HZW3</accession>
<evidence type="ECO:0000256" key="3">
    <source>
        <dbReference type="ARBA" id="ARBA00022827"/>
    </source>
</evidence>
<name>A0A932HZW3_UNCTE</name>
<dbReference type="InterPro" id="IPR006094">
    <property type="entry name" value="Oxid_FAD_bind_N"/>
</dbReference>
<feature type="domain" description="FAD-binding PCMH-type" evidence="5">
    <location>
        <begin position="33"/>
        <end position="212"/>
    </location>
</feature>
<dbReference type="AlphaFoldDB" id="A0A932HZW3"/>
<dbReference type="SUPFAM" id="SSF55103">
    <property type="entry name" value="FAD-linked oxidases, C-terminal domain"/>
    <property type="match status" value="1"/>
</dbReference>
<evidence type="ECO:0000259" key="5">
    <source>
        <dbReference type="PROSITE" id="PS51387"/>
    </source>
</evidence>
<dbReference type="EMBL" id="JACPUR010000035">
    <property type="protein sequence ID" value="MBI3128746.1"/>
    <property type="molecule type" value="Genomic_DNA"/>
</dbReference>
<dbReference type="InterPro" id="IPR016166">
    <property type="entry name" value="FAD-bd_PCMH"/>
</dbReference>
<dbReference type="InterPro" id="IPR004113">
    <property type="entry name" value="FAD-bd_oxidored_4_C"/>
</dbReference>
<dbReference type="InterPro" id="IPR036318">
    <property type="entry name" value="FAD-bd_PCMH-like_sf"/>
</dbReference>
<proteinExistence type="predicted"/>
<dbReference type="GO" id="GO:0016491">
    <property type="term" value="F:oxidoreductase activity"/>
    <property type="evidence" value="ECO:0007669"/>
    <property type="project" value="UniProtKB-KW"/>
</dbReference>